<dbReference type="Pfam" id="PF18935">
    <property type="entry name" value="DUF5683"/>
    <property type="match status" value="1"/>
</dbReference>
<dbReference type="OrthoDB" id="9813910at2"/>
<evidence type="ECO:0000256" key="1">
    <source>
        <dbReference type="SAM" id="SignalP"/>
    </source>
</evidence>
<comment type="caution">
    <text evidence="3">The sequence shown here is derived from an EMBL/GenBank/DDBJ whole genome shotgun (WGS) entry which is preliminary data.</text>
</comment>
<feature type="chain" id="PRO_5021908512" description="DUF5683 domain-containing protein" evidence="1">
    <location>
        <begin position="22"/>
        <end position="189"/>
    </location>
</feature>
<protein>
    <recommendedName>
        <fullName evidence="2">DUF5683 domain-containing protein</fullName>
    </recommendedName>
</protein>
<dbReference type="AlphaFoldDB" id="A0A552V2N4"/>
<dbReference type="RefSeq" id="WP_143373123.1">
    <property type="nucleotide sequence ID" value="NZ_VJVZ01000005.1"/>
</dbReference>
<feature type="domain" description="DUF5683" evidence="2">
    <location>
        <begin position="44"/>
        <end position="189"/>
    </location>
</feature>
<evidence type="ECO:0000313" key="3">
    <source>
        <dbReference type="EMBL" id="TRW24719.1"/>
    </source>
</evidence>
<sequence>MKNVFFILTLTLLFSSFSAFAQNDEELKTVEIDSTLLKPYTIDPLRPAKAAFLSALVPGLGQVYNKKYWKVPIVYGAMGFSLYNYSFNNTEYHKYRDAYKDVLAGRPLTGELSGFDADRLVRAQKFHQRNRDLSMLITIGLYALQIVDANVDAHLAQFNVNGNLAIKPQLQQNQIDYKHNLGLTLNYNF</sequence>
<feature type="signal peptide" evidence="1">
    <location>
        <begin position="1"/>
        <end position="21"/>
    </location>
</feature>
<accession>A0A552V2N4</accession>
<name>A0A552V2N4_9FLAO</name>
<gene>
    <name evidence="3" type="ORF">FMM05_09440</name>
</gene>
<evidence type="ECO:0000313" key="4">
    <source>
        <dbReference type="Proteomes" id="UP000320643"/>
    </source>
</evidence>
<dbReference type="InterPro" id="IPR043738">
    <property type="entry name" value="DUF5683"/>
</dbReference>
<evidence type="ECO:0000259" key="2">
    <source>
        <dbReference type="Pfam" id="PF18935"/>
    </source>
</evidence>
<organism evidence="3 4">
    <name type="scientific">Flavobacterium zepuense</name>
    <dbReference type="NCBI Taxonomy" id="2593302"/>
    <lineage>
        <taxon>Bacteria</taxon>
        <taxon>Pseudomonadati</taxon>
        <taxon>Bacteroidota</taxon>
        <taxon>Flavobacteriia</taxon>
        <taxon>Flavobacteriales</taxon>
        <taxon>Flavobacteriaceae</taxon>
        <taxon>Flavobacterium</taxon>
    </lineage>
</organism>
<dbReference type="EMBL" id="VJVZ01000005">
    <property type="protein sequence ID" value="TRW24719.1"/>
    <property type="molecule type" value="Genomic_DNA"/>
</dbReference>
<proteinExistence type="predicted"/>
<dbReference type="Proteomes" id="UP000320643">
    <property type="component" value="Unassembled WGS sequence"/>
</dbReference>
<keyword evidence="4" id="KW-1185">Reference proteome</keyword>
<reference evidence="3 4" key="1">
    <citation type="submission" date="2019-07" db="EMBL/GenBank/DDBJ databases">
        <title>Flavobacterium sp. nov., isolated from glacier ice.</title>
        <authorList>
            <person name="Liu Q."/>
            <person name="Xin Y.-H."/>
        </authorList>
    </citation>
    <scope>NUCLEOTIDE SEQUENCE [LARGE SCALE GENOMIC DNA]</scope>
    <source>
        <strain evidence="3 4">ZT4R6</strain>
    </source>
</reference>
<keyword evidence="1" id="KW-0732">Signal</keyword>